<evidence type="ECO:0000313" key="2">
    <source>
        <dbReference type="EMBL" id="KAJ1141881.1"/>
    </source>
</evidence>
<sequence>MSRTGGRQSPDTDIWQGKCETLLRSPKQSRSRLLSSGAGGGILAGYLGAPGIVRNPVPSGELSAAANGMPGPFRAGTGAETLTRERTGMVRARVSRPGAGTA</sequence>
<reference evidence="2" key="1">
    <citation type="journal article" date="2022" name="bioRxiv">
        <title>Sequencing and chromosome-scale assembly of the giantPleurodeles waltlgenome.</title>
        <authorList>
            <person name="Brown T."/>
            <person name="Elewa A."/>
            <person name="Iarovenko S."/>
            <person name="Subramanian E."/>
            <person name="Araus A.J."/>
            <person name="Petzold A."/>
            <person name="Susuki M."/>
            <person name="Suzuki K.-i.T."/>
            <person name="Hayashi T."/>
            <person name="Toyoda A."/>
            <person name="Oliveira C."/>
            <person name="Osipova E."/>
            <person name="Leigh N.D."/>
            <person name="Simon A."/>
            <person name="Yun M.H."/>
        </authorList>
    </citation>
    <scope>NUCLEOTIDE SEQUENCE</scope>
    <source>
        <strain evidence="2">20211129_DDA</strain>
        <tissue evidence="2">Liver</tissue>
    </source>
</reference>
<comment type="caution">
    <text evidence="2">The sequence shown here is derived from an EMBL/GenBank/DDBJ whole genome shotgun (WGS) entry which is preliminary data.</text>
</comment>
<dbReference type="Proteomes" id="UP001066276">
    <property type="component" value="Chromosome 6"/>
</dbReference>
<dbReference type="AlphaFoldDB" id="A0AAV7QR54"/>
<name>A0AAV7QR54_PLEWA</name>
<keyword evidence="3" id="KW-1185">Reference proteome</keyword>
<gene>
    <name evidence="2" type="ORF">NDU88_008209</name>
</gene>
<accession>A0AAV7QR54</accession>
<proteinExistence type="predicted"/>
<feature type="region of interest" description="Disordered" evidence="1">
    <location>
        <begin position="63"/>
        <end position="102"/>
    </location>
</feature>
<evidence type="ECO:0000256" key="1">
    <source>
        <dbReference type="SAM" id="MobiDB-lite"/>
    </source>
</evidence>
<evidence type="ECO:0000313" key="3">
    <source>
        <dbReference type="Proteomes" id="UP001066276"/>
    </source>
</evidence>
<protein>
    <submittedName>
        <fullName evidence="2">Uncharacterized protein</fullName>
    </submittedName>
</protein>
<dbReference type="EMBL" id="JANPWB010000010">
    <property type="protein sequence ID" value="KAJ1141881.1"/>
    <property type="molecule type" value="Genomic_DNA"/>
</dbReference>
<organism evidence="2 3">
    <name type="scientific">Pleurodeles waltl</name>
    <name type="common">Iberian ribbed newt</name>
    <dbReference type="NCBI Taxonomy" id="8319"/>
    <lineage>
        <taxon>Eukaryota</taxon>
        <taxon>Metazoa</taxon>
        <taxon>Chordata</taxon>
        <taxon>Craniata</taxon>
        <taxon>Vertebrata</taxon>
        <taxon>Euteleostomi</taxon>
        <taxon>Amphibia</taxon>
        <taxon>Batrachia</taxon>
        <taxon>Caudata</taxon>
        <taxon>Salamandroidea</taxon>
        <taxon>Salamandridae</taxon>
        <taxon>Pleurodelinae</taxon>
        <taxon>Pleurodeles</taxon>
    </lineage>
</organism>